<dbReference type="Proteomes" id="UP001328107">
    <property type="component" value="Unassembled WGS sequence"/>
</dbReference>
<evidence type="ECO:0000313" key="2">
    <source>
        <dbReference type="Proteomes" id="UP001328107"/>
    </source>
</evidence>
<dbReference type="AlphaFoldDB" id="A0AAN5I4C7"/>
<gene>
    <name evidence="1" type="ORF">PMAYCL1PPCAC_21943</name>
</gene>
<accession>A0AAN5I4C7</accession>
<organism evidence="1 2">
    <name type="scientific">Pristionchus mayeri</name>
    <dbReference type="NCBI Taxonomy" id="1317129"/>
    <lineage>
        <taxon>Eukaryota</taxon>
        <taxon>Metazoa</taxon>
        <taxon>Ecdysozoa</taxon>
        <taxon>Nematoda</taxon>
        <taxon>Chromadorea</taxon>
        <taxon>Rhabditida</taxon>
        <taxon>Rhabditina</taxon>
        <taxon>Diplogasteromorpha</taxon>
        <taxon>Diplogasteroidea</taxon>
        <taxon>Neodiplogasteridae</taxon>
        <taxon>Pristionchus</taxon>
    </lineage>
</organism>
<sequence length="98" mass="11310">MCERSIDKVHECSVVLHYLLLQPRLAMFNKVLQEVDANTFGRSFTSIFTAGLVVDLITNDIFRNWATNGYRRHSRIVSLRRNKLFSLVASEQYSSSAR</sequence>
<comment type="caution">
    <text evidence="1">The sequence shown here is derived from an EMBL/GenBank/DDBJ whole genome shotgun (WGS) entry which is preliminary data.</text>
</comment>
<dbReference type="EMBL" id="BTRK01000005">
    <property type="protein sequence ID" value="GMR51748.1"/>
    <property type="molecule type" value="Genomic_DNA"/>
</dbReference>
<evidence type="ECO:0000313" key="1">
    <source>
        <dbReference type="EMBL" id="GMR51748.1"/>
    </source>
</evidence>
<protein>
    <submittedName>
        <fullName evidence="1">Uncharacterized protein</fullName>
    </submittedName>
</protein>
<proteinExistence type="predicted"/>
<reference evidence="2" key="1">
    <citation type="submission" date="2022-10" db="EMBL/GenBank/DDBJ databases">
        <title>Genome assembly of Pristionchus species.</title>
        <authorList>
            <person name="Yoshida K."/>
            <person name="Sommer R.J."/>
        </authorList>
    </citation>
    <scope>NUCLEOTIDE SEQUENCE [LARGE SCALE GENOMIC DNA]</scope>
    <source>
        <strain evidence="2">RS5460</strain>
    </source>
</reference>
<name>A0AAN5I4C7_9BILA</name>
<keyword evidence="2" id="KW-1185">Reference proteome</keyword>